<keyword evidence="4" id="KW-1185">Reference proteome</keyword>
<keyword evidence="2" id="KW-1133">Transmembrane helix</keyword>
<evidence type="ECO:0000313" key="3">
    <source>
        <dbReference type="EMBL" id="KAG5849861.1"/>
    </source>
</evidence>
<evidence type="ECO:0000256" key="1">
    <source>
        <dbReference type="SAM" id="MobiDB-lite"/>
    </source>
</evidence>
<evidence type="ECO:0000256" key="2">
    <source>
        <dbReference type="SAM" id="Phobius"/>
    </source>
</evidence>
<proteinExistence type="predicted"/>
<dbReference type="EMBL" id="JAFIRN010000004">
    <property type="protein sequence ID" value="KAG5849861.1"/>
    <property type="molecule type" value="Genomic_DNA"/>
</dbReference>
<feature type="region of interest" description="Disordered" evidence="1">
    <location>
        <begin position="1"/>
        <end position="46"/>
    </location>
</feature>
<feature type="transmembrane region" description="Helical" evidence="2">
    <location>
        <begin position="141"/>
        <end position="162"/>
    </location>
</feature>
<dbReference type="AlphaFoldDB" id="A0A9D3ML03"/>
<organism evidence="3 4">
    <name type="scientific">Anguilla anguilla</name>
    <name type="common">European freshwater eel</name>
    <name type="synonym">Muraena anguilla</name>
    <dbReference type="NCBI Taxonomy" id="7936"/>
    <lineage>
        <taxon>Eukaryota</taxon>
        <taxon>Metazoa</taxon>
        <taxon>Chordata</taxon>
        <taxon>Craniata</taxon>
        <taxon>Vertebrata</taxon>
        <taxon>Euteleostomi</taxon>
        <taxon>Actinopterygii</taxon>
        <taxon>Neopterygii</taxon>
        <taxon>Teleostei</taxon>
        <taxon>Anguilliformes</taxon>
        <taxon>Anguillidae</taxon>
        <taxon>Anguilla</taxon>
    </lineage>
</organism>
<keyword evidence="2" id="KW-0472">Membrane</keyword>
<gene>
    <name evidence="3" type="ORF">ANANG_G00076190</name>
</gene>
<feature type="region of interest" description="Disordered" evidence="1">
    <location>
        <begin position="172"/>
        <end position="194"/>
    </location>
</feature>
<keyword evidence="2" id="KW-0812">Transmembrane</keyword>
<protein>
    <submittedName>
        <fullName evidence="3">Uncharacterized protein</fullName>
    </submittedName>
</protein>
<name>A0A9D3ML03_ANGAN</name>
<dbReference type="Proteomes" id="UP001044222">
    <property type="component" value="Unassembled WGS sequence"/>
</dbReference>
<accession>A0A9D3ML03</accession>
<comment type="caution">
    <text evidence="3">The sequence shown here is derived from an EMBL/GenBank/DDBJ whole genome shotgun (WGS) entry which is preliminary data.</text>
</comment>
<feature type="non-terminal residue" evidence="3">
    <location>
        <position position="1"/>
    </location>
</feature>
<evidence type="ECO:0000313" key="4">
    <source>
        <dbReference type="Proteomes" id="UP001044222"/>
    </source>
</evidence>
<reference evidence="3" key="1">
    <citation type="submission" date="2021-01" db="EMBL/GenBank/DDBJ databases">
        <title>A chromosome-scale assembly of European eel, Anguilla anguilla.</title>
        <authorList>
            <person name="Henkel C."/>
            <person name="Jong-Raadsen S.A."/>
            <person name="Dufour S."/>
            <person name="Weltzien F.-A."/>
            <person name="Palstra A.P."/>
            <person name="Pelster B."/>
            <person name="Spaink H.P."/>
            <person name="Van Den Thillart G.E."/>
            <person name="Jansen H."/>
            <person name="Zahm M."/>
            <person name="Klopp C."/>
            <person name="Cedric C."/>
            <person name="Louis A."/>
            <person name="Berthelot C."/>
            <person name="Parey E."/>
            <person name="Roest Crollius H."/>
            <person name="Montfort J."/>
            <person name="Robinson-Rechavi M."/>
            <person name="Bucao C."/>
            <person name="Bouchez O."/>
            <person name="Gislard M."/>
            <person name="Lluch J."/>
            <person name="Milhes M."/>
            <person name="Lampietro C."/>
            <person name="Lopez Roques C."/>
            <person name="Donnadieu C."/>
            <person name="Braasch I."/>
            <person name="Desvignes T."/>
            <person name="Postlethwait J."/>
            <person name="Bobe J."/>
            <person name="Guiguen Y."/>
            <person name="Dirks R."/>
        </authorList>
    </citation>
    <scope>NUCLEOTIDE SEQUENCE</scope>
    <source>
        <strain evidence="3">Tag_6206</strain>
        <tissue evidence="3">Liver</tissue>
    </source>
</reference>
<feature type="compositionally biased region" description="Low complexity" evidence="1">
    <location>
        <begin position="1"/>
        <end position="30"/>
    </location>
</feature>
<sequence>PESPGRTPAAAAAPAAATPANASSSSGSGVRRSRRRRWSRRRWCASSRSERERERGSRLKAWEVPFAHSRLFIGLPAPQRDQSGQSTPRECSVLSLSTSLSSQISSSLACTERIYNFFSPLVPTPPLPINLLCCCFSSTELFGDFFFFFFWTYLFFVASVTLPEGLLQLRTNPSPHLSPPPRPGTTAHHPKSCG</sequence>
<feature type="compositionally biased region" description="Basic residues" evidence="1">
    <location>
        <begin position="31"/>
        <end position="43"/>
    </location>
</feature>